<dbReference type="PANTHER" id="PTHR42743:SF10">
    <property type="entry name" value="D-ALANINE AMINOTRANSFERASE"/>
    <property type="match status" value="1"/>
</dbReference>
<protein>
    <submittedName>
        <fullName evidence="4">D-amino acid aminotransferase</fullName>
    </submittedName>
</protein>
<evidence type="ECO:0000313" key="4">
    <source>
        <dbReference type="EMBL" id="XBL99627.1"/>
    </source>
</evidence>
<dbReference type="FunFam" id="3.20.10.10:FF:000002">
    <property type="entry name" value="D-alanine aminotransferase"/>
    <property type="match status" value="1"/>
</dbReference>
<dbReference type="AlphaFoldDB" id="A0AAU7F7S4"/>
<dbReference type="SUPFAM" id="SSF56752">
    <property type="entry name" value="D-aminoacid aminotransferase-like PLP-dependent enzymes"/>
    <property type="match status" value="1"/>
</dbReference>
<keyword evidence="3" id="KW-0663">Pyridoxal phosphate</keyword>
<dbReference type="GO" id="GO:0005829">
    <property type="term" value="C:cytosol"/>
    <property type="evidence" value="ECO:0007669"/>
    <property type="project" value="TreeGrafter"/>
</dbReference>
<dbReference type="KEGG" id="cmav:ABHF33_11155"/>
<dbReference type="InterPro" id="IPR043131">
    <property type="entry name" value="BCAT-like_N"/>
</dbReference>
<dbReference type="EMBL" id="CP157355">
    <property type="protein sequence ID" value="XBL99627.1"/>
    <property type="molecule type" value="Genomic_DNA"/>
</dbReference>
<organism evidence="4">
    <name type="scientific">Chitinibacter mangrovi</name>
    <dbReference type="NCBI Taxonomy" id="3153927"/>
    <lineage>
        <taxon>Bacteria</taxon>
        <taxon>Pseudomonadati</taxon>
        <taxon>Pseudomonadota</taxon>
        <taxon>Betaproteobacteria</taxon>
        <taxon>Neisseriales</taxon>
        <taxon>Chitinibacteraceae</taxon>
        <taxon>Chitinibacter</taxon>
    </lineage>
</organism>
<dbReference type="RefSeq" id="WP_348944042.1">
    <property type="nucleotide sequence ID" value="NZ_CP157355.1"/>
</dbReference>
<proteinExistence type="inferred from homology"/>
<dbReference type="CDD" id="cd01558">
    <property type="entry name" value="D-AAT_like"/>
    <property type="match status" value="1"/>
</dbReference>
<evidence type="ECO:0000256" key="1">
    <source>
        <dbReference type="ARBA" id="ARBA00001933"/>
    </source>
</evidence>
<dbReference type="InterPro" id="IPR050571">
    <property type="entry name" value="Class-IV_PLP-Dep_Aminotrnsfr"/>
</dbReference>
<dbReference type="Pfam" id="PF01063">
    <property type="entry name" value="Aminotran_4"/>
    <property type="match status" value="1"/>
</dbReference>
<dbReference type="InterPro" id="IPR043132">
    <property type="entry name" value="BCAT-like_C"/>
</dbReference>
<dbReference type="Gene3D" id="3.30.470.10">
    <property type="match status" value="1"/>
</dbReference>
<gene>
    <name evidence="4" type="ORF">ABHF33_11155</name>
</gene>
<name>A0AAU7F7S4_9NEIS</name>
<sequence>MHTPNLIAYLNGQFAPLNELKIPVLDRGFLFGDGVYEMIPVYSRCVFRLDEHLQRLARSLAAVGIANPHELAVWRQIVLQLVAQQDFADQSVYLQITRGVAYPRNHAFPSTDTAPTVFAFSDPLEMPAAALCAQGVAAVTTRDIRWLRCDIKAISLLANVLAKQQAVEAGAAEAIMLRDGRQGEEALMIEGAASNIFIVKNGVIYAPQTSELMLAGITYELVIELAEQHQLALVLGEVSEAMLRDADEVWLTSSSKEILPIVELDGLPVGNGKPGPIYQQMLSIYQTYKATVMRRGED</sequence>
<dbReference type="GO" id="GO:0046394">
    <property type="term" value="P:carboxylic acid biosynthetic process"/>
    <property type="evidence" value="ECO:0007669"/>
    <property type="project" value="UniProtKB-ARBA"/>
</dbReference>
<dbReference type="InterPro" id="IPR036038">
    <property type="entry name" value="Aminotransferase-like"/>
</dbReference>
<evidence type="ECO:0000256" key="2">
    <source>
        <dbReference type="ARBA" id="ARBA00009320"/>
    </source>
</evidence>
<dbReference type="GO" id="GO:0008652">
    <property type="term" value="P:amino acid biosynthetic process"/>
    <property type="evidence" value="ECO:0007669"/>
    <property type="project" value="UniProtKB-ARBA"/>
</dbReference>
<dbReference type="PANTHER" id="PTHR42743">
    <property type="entry name" value="AMINO-ACID AMINOTRANSFERASE"/>
    <property type="match status" value="1"/>
</dbReference>
<accession>A0AAU7F7S4</accession>
<dbReference type="InterPro" id="IPR001544">
    <property type="entry name" value="Aminotrans_IV"/>
</dbReference>
<evidence type="ECO:0000256" key="3">
    <source>
        <dbReference type="ARBA" id="ARBA00022898"/>
    </source>
</evidence>
<comment type="cofactor">
    <cofactor evidence="1">
        <name>pyridoxal 5'-phosphate</name>
        <dbReference type="ChEBI" id="CHEBI:597326"/>
    </cofactor>
</comment>
<keyword evidence="4" id="KW-0808">Transferase</keyword>
<keyword evidence="4" id="KW-0032">Aminotransferase</keyword>
<reference evidence="4" key="1">
    <citation type="submission" date="2024-05" db="EMBL/GenBank/DDBJ databases">
        <authorList>
            <person name="Yang L."/>
            <person name="Pan L."/>
        </authorList>
    </citation>
    <scope>NUCLEOTIDE SEQUENCE</scope>
    <source>
        <strain evidence="4">FCG-7</strain>
    </source>
</reference>
<dbReference type="Gene3D" id="3.20.10.10">
    <property type="entry name" value="D-amino Acid Aminotransferase, subunit A, domain 2"/>
    <property type="match status" value="1"/>
</dbReference>
<comment type="similarity">
    <text evidence="2">Belongs to the class-IV pyridoxal-phosphate-dependent aminotransferase family.</text>
</comment>
<dbReference type="GO" id="GO:0008483">
    <property type="term" value="F:transaminase activity"/>
    <property type="evidence" value="ECO:0007669"/>
    <property type="project" value="UniProtKB-KW"/>
</dbReference>